<accession>A0A9E7IAP6</accession>
<evidence type="ECO:0000256" key="1">
    <source>
        <dbReference type="ARBA" id="ARBA00004370"/>
    </source>
</evidence>
<gene>
    <name evidence="8" type="ORF">MUK42_33171</name>
</gene>
<evidence type="ECO:0000256" key="6">
    <source>
        <dbReference type="SAM" id="Phobius"/>
    </source>
</evidence>
<dbReference type="GO" id="GO:0006865">
    <property type="term" value="P:amino acid transport"/>
    <property type="evidence" value="ECO:0007669"/>
    <property type="project" value="UniProtKB-KW"/>
</dbReference>
<evidence type="ECO:0000256" key="4">
    <source>
        <dbReference type="ARBA" id="ARBA00022989"/>
    </source>
</evidence>
<feature type="transmembrane region" description="Helical" evidence="6">
    <location>
        <begin position="70"/>
        <end position="90"/>
    </location>
</feature>
<dbReference type="InterPro" id="IPR013057">
    <property type="entry name" value="AA_transpt_TM"/>
</dbReference>
<evidence type="ECO:0000256" key="2">
    <source>
        <dbReference type="ARBA" id="ARBA00022692"/>
    </source>
</evidence>
<protein>
    <submittedName>
        <fullName evidence="8">Auxin transporter-like protein 1</fullName>
    </submittedName>
</protein>
<keyword evidence="9" id="KW-1185">Reference proteome</keyword>
<reference evidence="8" key="1">
    <citation type="submission" date="2022-05" db="EMBL/GenBank/DDBJ databases">
        <title>The Musa troglodytarum L. genome provides insights into the mechanism of non-climacteric behaviour and enrichment of carotenoids.</title>
        <authorList>
            <person name="Wang J."/>
        </authorList>
    </citation>
    <scope>NUCLEOTIDE SEQUENCE</scope>
    <source>
        <tissue evidence="8">Leaf</tissue>
    </source>
</reference>
<keyword evidence="4 6" id="KW-1133">Transmembrane helix</keyword>
<keyword evidence="3" id="KW-0029">Amino-acid transport</keyword>
<dbReference type="AlphaFoldDB" id="A0A9E7IAP6"/>
<dbReference type="OrthoDB" id="40134at2759"/>
<keyword evidence="2 6" id="KW-0812">Transmembrane</keyword>
<feature type="transmembrane region" description="Helical" evidence="6">
    <location>
        <begin position="12"/>
        <end position="32"/>
    </location>
</feature>
<evidence type="ECO:0000313" key="9">
    <source>
        <dbReference type="Proteomes" id="UP001055439"/>
    </source>
</evidence>
<evidence type="ECO:0000256" key="5">
    <source>
        <dbReference type="ARBA" id="ARBA00023136"/>
    </source>
</evidence>
<dbReference type="GO" id="GO:0016020">
    <property type="term" value="C:membrane"/>
    <property type="evidence" value="ECO:0007669"/>
    <property type="project" value="UniProtKB-SubCell"/>
</dbReference>
<dbReference type="Proteomes" id="UP001055439">
    <property type="component" value="Chromosome 9"/>
</dbReference>
<keyword evidence="5 6" id="KW-0472">Membrane</keyword>
<comment type="subcellular location">
    <subcellularLocation>
        <location evidence="1">Membrane</location>
    </subcellularLocation>
</comment>
<dbReference type="Pfam" id="PF01490">
    <property type="entry name" value="Aa_trans"/>
    <property type="match status" value="1"/>
</dbReference>
<feature type="domain" description="Amino acid transporter transmembrane" evidence="7">
    <location>
        <begin position="8"/>
        <end position="89"/>
    </location>
</feature>
<feature type="transmembrane region" description="Helical" evidence="6">
    <location>
        <begin position="38"/>
        <end position="58"/>
    </location>
</feature>
<sequence length="92" mass="10231">MHDSKSICRRAIVRLPVWFLAIIFPFFCPINSAVGSLLVSFTVCIMPALAHMLTYRAPSARQNAAEKPPLFLPSWTAMYAVNAFVVGWGGCW</sequence>
<evidence type="ECO:0000256" key="3">
    <source>
        <dbReference type="ARBA" id="ARBA00022970"/>
    </source>
</evidence>
<name>A0A9E7IAP6_9LILI</name>
<dbReference type="EMBL" id="CP097511">
    <property type="protein sequence ID" value="URE43908.1"/>
    <property type="molecule type" value="Genomic_DNA"/>
</dbReference>
<evidence type="ECO:0000259" key="7">
    <source>
        <dbReference type="Pfam" id="PF01490"/>
    </source>
</evidence>
<keyword evidence="3" id="KW-0813">Transport</keyword>
<organism evidence="8 9">
    <name type="scientific">Musa troglodytarum</name>
    <name type="common">fe'i banana</name>
    <dbReference type="NCBI Taxonomy" id="320322"/>
    <lineage>
        <taxon>Eukaryota</taxon>
        <taxon>Viridiplantae</taxon>
        <taxon>Streptophyta</taxon>
        <taxon>Embryophyta</taxon>
        <taxon>Tracheophyta</taxon>
        <taxon>Spermatophyta</taxon>
        <taxon>Magnoliopsida</taxon>
        <taxon>Liliopsida</taxon>
        <taxon>Zingiberales</taxon>
        <taxon>Musaceae</taxon>
        <taxon>Musa</taxon>
    </lineage>
</organism>
<proteinExistence type="predicted"/>
<evidence type="ECO:0000313" key="8">
    <source>
        <dbReference type="EMBL" id="URE43908.1"/>
    </source>
</evidence>